<sequence>MKNFLKPTTLLEIIEHSVKEPVLVFKHSLTCPISAGAYIRMNHGIEKKLIKYPVYIVVVQEKRELSNEIEQILNITHESPQIILIKNKQAIYDASHSDIQVNNIPLK</sequence>
<accession>A0A2H0CG07</accession>
<comment type="caution">
    <text evidence="1">The sequence shown here is derived from an EMBL/GenBank/DDBJ whole genome shotgun (WGS) entry which is preliminary data.</text>
</comment>
<dbReference type="Gene3D" id="3.40.30.10">
    <property type="entry name" value="Glutaredoxin"/>
    <property type="match status" value="1"/>
</dbReference>
<dbReference type="EMBL" id="PCTI01000055">
    <property type="protein sequence ID" value="PIP68721.1"/>
    <property type="molecule type" value="Genomic_DNA"/>
</dbReference>
<reference evidence="1 2" key="1">
    <citation type="submission" date="2017-09" db="EMBL/GenBank/DDBJ databases">
        <title>Depth-based differentiation of microbial function through sediment-hosted aquifers and enrichment of novel symbionts in the deep terrestrial subsurface.</title>
        <authorList>
            <person name="Probst A.J."/>
            <person name="Ladd B."/>
            <person name="Jarett J.K."/>
            <person name="Geller-Mcgrath D.E."/>
            <person name="Sieber C.M."/>
            <person name="Emerson J.B."/>
            <person name="Anantharaman K."/>
            <person name="Thomas B.C."/>
            <person name="Malmstrom R."/>
            <person name="Stieglmeier M."/>
            <person name="Klingl A."/>
            <person name="Woyke T."/>
            <person name="Ryan C.M."/>
            <person name="Banfield J.F."/>
        </authorList>
    </citation>
    <scope>NUCLEOTIDE SEQUENCE [LARGE SCALE GENOMIC DNA]</scope>
    <source>
        <strain evidence="1">CG22_combo_CG10-13_8_21_14_all_32_8</strain>
    </source>
</reference>
<organism evidence="1 2">
    <name type="scientific">Candidatus Nomurabacteria bacterium CG22_combo_CG10-13_8_21_14_all_32_8</name>
    <dbReference type="NCBI Taxonomy" id="1974732"/>
    <lineage>
        <taxon>Bacteria</taxon>
        <taxon>Candidatus Nomuraibacteriota</taxon>
    </lineage>
</organism>
<proteinExistence type="predicted"/>
<dbReference type="InterPro" id="IPR022551">
    <property type="entry name" value="BrxC"/>
</dbReference>
<evidence type="ECO:0000313" key="1">
    <source>
        <dbReference type="EMBL" id="PIP68721.1"/>
    </source>
</evidence>
<dbReference type="AlphaFoldDB" id="A0A2H0CG07"/>
<evidence type="ECO:0000313" key="2">
    <source>
        <dbReference type="Proteomes" id="UP000229176"/>
    </source>
</evidence>
<name>A0A2H0CG07_9BACT</name>
<dbReference type="NCBIfam" id="TIGR04019">
    <property type="entry name" value="B_thiol_YtxJ"/>
    <property type="match status" value="1"/>
</dbReference>
<protein>
    <submittedName>
        <fullName evidence="1">Bacillithiol system redox-active protein YtxJ</fullName>
    </submittedName>
</protein>
<dbReference type="Pfam" id="PF11009">
    <property type="entry name" value="BrxC"/>
    <property type="match status" value="1"/>
</dbReference>
<gene>
    <name evidence="1" type="primary">ytxJ</name>
    <name evidence="1" type="ORF">COW91_03225</name>
</gene>
<dbReference type="Proteomes" id="UP000229176">
    <property type="component" value="Unassembled WGS sequence"/>
</dbReference>